<evidence type="ECO:0000256" key="1">
    <source>
        <dbReference type="ARBA" id="ARBA00004371"/>
    </source>
</evidence>
<accession>A0A6P7P4H5</accession>
<dbReference type="PANTHER" id="PTHR10078">
    <property type="entry name" value="INTERLEUKIN-1 FAMILY MEMBER"/>
    <property type="match status" value="1"/>
</dbReference>
<proteinExistence type="inferred from homology"/>
<evidence type="ECO:0000256" key="10">
    <source>
        <dbReference type="ARBA" id="ARBA00023228"/>
    </source>
</evidence>
<dbReference type="GO" id="GO:0005764">
    <property type="term" value="C:lysosome"/>
    <property type="evidence" value="ECO:0007669"/>
    <property type="project" value="UniProtKB-SubCell"/>
</dbReference>
<dbReference type="GO" id="GO:0051781">
    <property type="term" value="P:positive regulation of cell division"/>
    <property type="evidence" value="ECO:0007669"/>
    <property type="project" value="UniProtKB-KW"/>
</dbReference>
<evidence type="ECO:0000313" key="14">
    <source>
        <dbReference type="RefSeq" id="XP_029025128.1"/>
    </source>
</evidence>
<comment type="subcellular location">
    <subcellularLocation>
        <location evidence="2">Cytoplasm</location>
        <location evidence="2">Cytosol</location>
    </subcellularLocation>
    <subcellularLocation>
        <location evidence="1">Lysosome</location>
    </subcellularLocation>
    <subcellularLocation>
        <location evidence="3">Secreted</location>
        <location evidence="3">Extracellular exosome</location>
    </subcellularLocation>
</comment>
<evidence type="ECO:0000313" key="13">
    <source>
        <dbReference type="Proteomes" id="UP000515150"/>
    </source>
</evidence>
<dbReference type="KEGG" id="bspl:114866998"/>
<dbReference type="InterPro" id="IPR008996">
    <property type="entry name" value="IL1/FGF"/>
</dbReference>
<gene>
    <name evidence="14" type="primary">il1b</name>
</gene>
<dbReference type="GeneID" id="114866998"/>
<evidence type="ECO:0000256" key="8">
    <source>
        <dbReference type="ARBA" id="ARBA00022620"/>
    </source>
</evidence>
<dbReference type="SMART" id="SM00125">
    <property type="entry name" value="IL1"/>
    <property type="match status" value="1"/>
</dbReference>
<evidence type="ECO:0000256" key="11">
    <source>
        <dbReference type="ARBA" id="ARBA00023246"/>
    </source>
</evidence>
<dbReference type="PRINTS" id="PR01357">
    <property type="entry name" value="INTRLEUKN1AB"/>
</dbReference>
<reference evidence="14" key="1">
    <citation type="submission" date="2025-08" db="UniProtKB">
        <authorList>
            <consortium name="RefSeq"/>
        </authorList>
    </citation>
    <scope>IDENTIFICATION</scope>
</reference>
<evidence type="ECO:0000256" key="5">
    <source>
        <dbReference type="ARBA" id="ARBA00022490"/>
    </source>
</evidence>
<comment type="similarity">
    <text evidence="4 12">Belongs to the IL-1 family.</text>
</comment>
<keyword evidence="11" id="KW-0497">Mitogen</keyword>
<dbReference type="GO" id="GO:0042119">
    <property type="term" value="P:neutrophil activation"/>
    <property type="evidence" value="ECO:0007669"/>
    <property type="project" value="TreeGrafter"/>
</dbReference>
<evidence type="ECO:0000256" key="7">
    <source>
        <dbReference type="ARBA" id="ARBA00022525"/>
    </source>
</evidence>
<keyword evidence="7 12" id="KW-0964">Secreted</keyword>
<dbReference type="GO" id="GO:0005829">
    <property type="term" value="C:cytosol"/>
    <property type="evidence" value="ECO:0007669"/>
    <property type="project" value="UniProtKB-SubCell"/>
</dbReference>
<dbReference type="SMR" id="A0A6P7P4H5"/>
<keyword evidence="6" id="KW-0202">Cytokine</keyword>
<dbReference type="GO" id="GO:0005125">
    <property type="term" value="F:cytokine activity"/>
    <property type="evidence" value="ECO:0007669"/>
    <property type="project" value="UniProtKB-UniRule"/>
</dbReference>
<keyword evidence="5" id="KW-0963">Cytoplasm</keyword>
<dbReference type="Gene3D" id="2.80.10.50">
    <property type="match status" value="1"/>
</dbReference>
<dbReference type="GO" id="GO:1901222">
    <property type="term" value="P:regulation of non-canonical NF-kappaB signal transduction"/>
    <property type="evidence" value="ECO:0007669"/>
    <property type="project" value="TreeGrafter"/>
</dbReference>
<keyword evidence="9" id="KW-0395">Inflammatory response</keyword>
<dbReference type="PANTHER" id="PTHR10078:SF30">
    <property type="entry name" value="INTERLEUKIN-1 BETA"/>
    <property type="match status" value="1"/>
</dbReference>
<evidence type="ECO:0000256" key="6">
    <source>
        <dbReference type="ARBA" id="ARBA00022514"/>
    </source>
</evidence>
<evidence type="ECO:0000256" key="12">
    <source>
        <dbReference type="RuleBase" id="RU003753"/>
    </source>
</evidence>
<dbReference type="GO" id="GO:0006955">
    <property type="term" value="P:immune response"/>
    <property type="evidence" value="ECO:0007669"/>
    <property type="project" value="InterPro"/>
</dbReference>
<evidence type="ECO:0000256" key="2">
    <source>
        <dbReference type="ARBA" id="ARBA00004514"/>
    </source>
</evidence>
<evidence type="ECO:0000256" key="3">
    <source>
        <dbReference type="ARBA" id="ARBA00004550"/>
    </source>
</evidence>
<dbReference type="GO" id="GO:0019221">
    <property type="term" value="P:cytokine-mediated signaling pathway"/>
    <property type="evidence" value="ECO:0007669"/>
    <property type="project" value="TreeGrafter"/>
</dbReference>
<keyword evidence="8" id="KW-0666">Pyrogen</keyword>
<name>A0A6P7P4H5_BETSP</name>
<dbReference type="InterPro" id="IPR000975">
    <property type="entry name" value="IL-1_fam"/>
</dbReference>
<dbReference type="CTD" id="3553"/>
<organism evidence="13 14">
    <name type="scientific">Betta splendens</name>
    <name type="common">Siamese fighting fish</name>
    <dbReference type="NCBI Taxonomy" id="158456"/>
    <lineage>
        <taxon>Eukaryota</taxon>
        <taxon>Metazoa</taxon>
        <taxon>Chordata</taxon>
        <taxon>Craniata</taxon>
        <taxon>Vertebrata</taxon>
        <taxon>Euteleostomi</taxon>
        <taxon>Actinopterygii</taxon>
        <taxon>Neopterygii</taxon>
        <taxon>Teleostei</taxon>
        <taxon>Neoteleostei</taxon>
        <taxon>Acanthomorphata</taxon>
        <taxon>Anabantaria</taxon>
        <taxon>Anabantiformes</taxon>
        <taxon>Anabantoidei</taxon>
        <taxon>Osphronemidae</taxon>
        <taxon>Betta</taxon>
    </lineage>
</organism>
<dbReference type="PRINTS" id="PR00264">
    <property type="entry name" value="INTERLEUKIN1"/>
</dbReference>
<keyword evidence="10" id="KW-0458">Lysosome</keyword>
<evidence type="ECO:0000256" key="9">
    <source>
        <dbReference type="ARBA" id="ARBA00023198"/>
    </source>
</evidence>
<dbReference type="GO" id="GO:0010628">
    <property type="term" value="P:positive regulation of gene expression"/>
    <property type="evidence" value="ECO:0007669"/>
    <property type="project" value="TreeGrafter"/>
</dbReference>
<dbReference type="GO" id="GO:0001660">
    <property type="term" value="P:fever generation"/>
    <property type="evidence" value="ECO:0007669"/>
    <property type="project" value="UniProtKB-KW"/>
</dbReference>
<dbReference type="AlphaFoldDB" id="A0A6P7P4H5"/>
<dbReference type="RefSeq" id="XP_029025128.1">
    <property type="nucleotide sequence ID" value="XM_029169295.3"/>
</dbReference>
<dbReference type="Proteomes" id="UP000515150">
    <property type="component" value="Chromosome 12"/>
</dbReference>
<dbReference type="SUPFAM" id="SSF50353">
    <property type="entry name" value="Cytokine"/>
    <property type="match status" value="1"/>
</dbReference>
<evidence type="ECO:0000256" key="4">
    <source>
        <dbReference type="ARBA" id="ARBA00010448"/>
    </source>
</evidence>
<dbReference type="GO" id="GO:0071222">
    <property type="term" value="P:cellular response to lipopolysaccharide"/>
    <property type="evidence" value="ECO:0007669"/>
    <property type="project" value="TreeGrafter"/>
</dbReference>
<dbReference type="GO" id="GO:0005615">
    <property type="term" value="C:extracellular space"/>
    <property type="evidence" value="ECO:0007669"/>
    <property type="project" value="UniProtKB-KW"/>
</dbReference>
<sequence>MDFDLSQALDGPSDLDETELNSRCFNDVDVQDKVIRIDEGLDLRVSSCKPDMARVVSLMLAVGRWRTWSQLSGDELCRTIMQNLVEETVVESPASTCTRQTSASYTRMKSEECTLCDAHQKSVILSSGRLEAITLKGDYDDLKVKFSVGRYMSPRDSEPTVVVLSIKNSDLHISCSMEGDKAVLSLEECNKETLKQISNESRKRFLFYKRAQAVSLTTFESVMCSDWFISTSPDGDEQPLEMCNDEACRLTSFRVI</sequence>
<dbReference type="GO" id="GO:0005149">
    <property type="term" value="F:interleukin-1 receptor binding"/>
    <property type="evidence" value="ECO:0007669"/>
    <property type="project" value="UniProtKB-UniRule"/>
</dbReference>
<dbReference type="Pfam" id="PF00340">
    <property type="entry name" value="IL1"/>
    <property type="match status" value="1"/>
</dbReference>
<dbReference type="OrthoDB" id="9449069at2759"/>
<dbReference type="GO" id="GO:0048246">
    <property type="term" value="P:macrophage chemotaxis"/>
    <property type="evidence" value="ECO:0007669"/>
    <property type="project" value="TreeGrafter"/>
</dbReference>
<protein>
    <recommendedName>
        <fullName evidence="12">Interleukin-1</fullName>
    </recommendedName>
</protein>
<keyword evidence="13" id="KW-1185">Reference proteome</keyword>
<dbReference type="InParanoid" id="A0A6P7P4H5"/>